<evidence type="ECO:0000313" key="9">
    <source>
        <dbReference type="EMBL" id="MCU5746363.1"/>
    </source>
</evidence>
<dbReference type="PRINTS" id="PR00812">
    <property type="entry name" value="BCTERIALGSPF"/>
</dbReference>
<evidence type="ECO:0000256" key="4">
    <source>
        <dbReference type="ARBA" id="ARBA00022692"/>
    </source>
</evidence>
<dbReference type="NCBIfam" id="NF041012">
    <property type="entry name" value="T4P_ComGB"/>
    <property type="match status" value="1"/>
</dbReference>
<organism evidence="9 10">
    <name type="scientific">Staphylococcus marylandisciuri</name>
    <dbReference type="NCBI Taxonomy" id="2981529"/>
    <lineage>
        <taxon>Bacteria</taxon>
        <taxon>Bacillati</taxon>
        <taxon>Bacillota</taxon>
        <taxon>Bacilli</taxon>
        <taxon>Bacillales</taxon>
        <taxon>Staphylococcaceae</taxon>
        <taxon>Staphylococcus</taxon>
    </lineage>
</organism>
<dbReference type="PANTHER" id="PTHR30012">
    <property type="entry name" value="GENERAL SECRETION PATHWAY PROTEIN"/>
    <property type="match status" value="1"/>
</dbReference>
<proteinExistence type="inferred from homology"/>
<evidence type="ECO:0000256" key="5">
    <source>
        <dbReference type="ARBA" id="ARBA00022989"/>
    </source>
</evidence>
<dbReference type="Gene3D" id="1.20.81.30">
    <property type="entry name" value="Type II secretion system (T2SS), domain F"/>
    <property type="match status" value="2"/>
</dbReference>
<keyword evidence="5 7" id="KW-1133">Transmembrane helix</keyword>
<evidence type="ECO:0000259" key="8">
    <source>
        <dbReference type="Pfam" id="PF00482"/>
    </source>
</evidence>
<evidence type="ECO:0000256" key="2">
    <source>
        <dbReference type="ARBA" id="ARBA00005745"/>
    </source>
</evidence>
<feature type="transmembrane region" description="Helical" evidence="7">
    <location>
        <begin position="171"/>
        <end position="194"/>
    </location>
</feature>
<feature type="transmembrane region" description="Helical" evidence="7">
    <location>
        <begin position="122"/>
        <end position="144"/>
    </location>
</feature>
<dbReference type="EMBL" id="JAOPKZ010000010">
    <property type="protein sequence ID" value="MCU5746363.1"/>
    <property type="molecule type" value="Genomic_DNA"/>
</dbReference>
<dbReference type="InterPro" id="IPR047692">
    <property type="entry name" value="T4P_ComGB"/>
</dbReference>
<feature type="domain" description="Type II secretion system protein GspF" evidence="8">
    <location>
        <begin position="26"/>
        <end position="139"/>
    </location>
</feature>
<gene>
    <name evidence="9" type="primary">comGB</name>
    <name evidence="9" type="ORF">N9R04_06485</name>
</gene>
<evidence type="ECO:0000313" key="10">
    <source>
        <dbReference type="Proteomes" id="UP001209553"/>
    </source>
</evidence>
<reference evidence="9 10" key="1">
    <citation type="journal article" date="2023" name="Int. J. Syst. Evol. Microbiol.">
        <title>Streptococcus sciuri sp. nov., Staphylococcus marylandisciuri sp. nov. and Staphylococcus americanisciuri sp. nov., isolated from faeces of eastern grey squirrel (Sciurus carolinensis).</title>
        <authorList>
            <person name="Volokhov D.V."/>
            <person name="Zagorodnyaya T.A."/>
            <person name="Furtak V.A."/>
            <person name="Nattanmai G."/>
            <person name="Randall L."/>
            <person name="Jose S."/>
            <person name="Gao Y."/>
            <person name="Eisenberg T."/>
            <person name="Delmonte P."/>
            <person name="Blom J."/>
            <person name="Mitchell K.K."/>
        </authorList>
    </citation>
    <scope>NUCLEOTIDE SEQUENCE [LARGE SCALE GENOMIC DNA]</scope>
    <source>
        <strain evidence="9 10">SQ8-PEA</strain>
    </source>
</reference>
<feature type="domain" description="Type II secretion system protein GspF" evidence="8">
    <location>
        <begin position="226"/>
        <end position="346"/>
    </location>
</feature>
<dbReference type="PANTHER" id="PTHR30012:SF0">
    <property type="entry name" value="TYPE II SECRETION SYSTEM PROTEIN F-RELATED"/>
    <property type="match status" value="1"/>
</dbReference>
<comment type="caution">
    <text evidence="9">The sequence shown here is derived from an EMBL/GenBank/DDBJ whole genome shotgun (WGS) entry which is preliminary data.</text>
</comment>
<comment type="subcellular location">
    <subcellularLocation>
        <location evidence="1">Cell membrane</location>
        <topology evidence="1">Multi-pass membrane protein</topology>
    </subcellularLocation>
</comment>
<dbReference type="InterPro" id="IPR003004">
    <property type="entry name" value="GspF/PilC"/>
</dbReference>
<keyword evidence="10" id="KW-1185">Reference proteome</keyword>
<evidence type="ECO:0000256" key="1">
    <source>
        <dbReference type="ARBA" id="ARBA00004651"/>
    </source>
</evidence>
<comment type="similarity">
    <text evidence="2">Belongs to the GSP F family.</text>
</comment>
<sequence>MKKLSIDISKLLSKKPLNTLNQIELLKRLADLLAHGFTLTEAFQFLFQYLTLKEQSLHHKILDKLEEGESCTTVLSLLKYPKTIITQVYFSEKFGELLSCLNSAIEFMEQNHKAKQQLLKTLQYPIVLLSVFIVMLVTLNQTVIPEFQHLYATMDVPLSPFQTFLTNFIKLLPPCILLSSIFLLLMFLIVKVIFSRMTIAQRIKFSLQIPIYNSYYKLFKTYRLANEFSLFYRNGVNLNHIVNIYTQQQEDTYLHYLGYYIATKTEKGVALEGILAELGCFESELITFIAQGQKKGKLEVELKLYSSILISKIERLILKHLRFIQPTIFTLLALLIVSLYLVIMLPMFELMQSIK</sequence>
<keyword evidence="3" id="KW-1003">Cell membrane</keyword>
<evidence type="ECO:0000256" key="6">
    <source>
        <dbReference type="ARBA" id="ARBA00023136"/>
    </source>
</evidence>
<dbReference type="Pfam" id="PF00482">
    <property type="entry name" value="T2SSF"/>
    <property type="match status" value="2"/>
</dbReference>
<dbReference type="RefSeq" id="WP_262855954.1">
    <property type="nucleotide sequence ID" value="NZ_JAOPKZ010000010.1"/>
</dbReference>
<dbReference type="Proteomes" id="UP001209553">
    <property type="component" value="Unassembled WGS sequence"/>
</dbReference>
<feature type="transmembrane region" description="Helical" evidence="7">
    <location>
        <begin position="328"/>
        <end position="348"/>
    </location>
</feature>
<protein>
    <submittedName>
        <fullName evidence="9">Competence type IV pilus assembly protein ComGB</fullName>
    </submittedName>
</protein>
<dbReference type="InterPro" id="IPR042094">
    <property type="entry name" value="T2SS_GspF_sf"/>
</dbReference>
<keyword evidence="4 7" id="KW-0812">Transmembrane</keyword>
<evidence type="ECO:0000256" key="7">
    <source>
        <dbReference type="SAM" id="Phobius"/>
    </source>
</evidence>
<accession>A0ABT2QQY5</accession>
<evidence type="ECO:0000256" key="3">
    <source>
        <dbReference type="ARBA" id="ARBA00022475"/>
    </source>
</evidence>
<keyword evidence="6 7" id="KW-0472">Membrane</keyword>
<dbReference type="InterPro" id="IPR018076">
    <property type="entry name" value="T2SS_GspF_dom"/>
</dbReference>
<name>A0ABT2QQY5_9STAP</name>